<evidence type="ECO:0000256" key="4">
    <source>
        <dbReference type="ARBA" id="ARBA00022803"/>
    </source>
</evidence>
<name>A0A8D3CKL7_SCOMX</name>
<evidence type="ECO:0000256" key="7">
    <source>
        <dbReference type="SAM" id="MobiDB-lite"/>
    </source>
</evidence>
<dbReference type="SUPFAM" id="SSF48452">
    <property type="entry name" value="TPR-like"/>
    <property type="match status" value="1"/>
</dbReference>
<proteinExistence type="predicted"/>
<evidence type="ECO:0000256" key="5">
    <source>
        <dbReference type="ARBA" id="ARBA00040665"/>
    </source>
</evidence>
<evidence type="ECO:0000256" key="1">
    <source>
        <dbReference type="ARBA" id="ARBA00004496"/>
    </source>
</evidence>
<gene>
    <name evidence="8" type="primary">TTC29</name>
</gene>
<reference evidence="8" key="2">
    <citation type="submission" date="2025-08" db="UniProtKB">
        <authorList>
            <consortium name="Ensembl"/>
        </authorList>
    </citation>
    <scope>IDENTIFICATION</scope>
</reference>
<evidence type="ECO:0000256" key="6">
    <source>
        <dbReference type="ARBA" id="ARBA00044739"/>
    </source>
</evidence>
<evidence type="ECO:0000313" key="8">
    <source>
        <dbReference type="Ensembl" id="ENSSMAP00000047825.1"/>
    </source>
</evidence>
<evidence type="ECO:0000313" key="9">
    <source>
        <dbReference type="Proteomes" id="UP000694558"/>
    </source>
</evidence>
<reference evidence="8" key="1">
    <citation type="submission" date="2023-05" db="EMBL/GenBank/DDBJ databases">
        <title>High-quality long-read genome of Scophthalmus maximus.</title>
        <authorList>
            <person name="Lien S."/>
            <person name="Martinez P."/>
        </authorList>
    </citation>
    <scope>NUCLEOTIDE SEQUENCE [LARGE SCALE GENOMIC DNA]</scope>
</reference>
<dbReference type="PANTHER" id="PTHR46630:SF1">
    <property type="entry name" value="TETRATRICOPEPTIDE REPEAT PROTEIN 29"/>
    <property type="match status" value="1"/>
</dbReference>
<evidence type="ECO:0000256" key="3">
    <source>
        <dbReference type="ARBA" id="ARBA00022737"/>
    </source>
</evidence>
<dbReference type="GO" id="GO:0036126">
    <property type="term" value="C:sperm flagellum"/>
    <property type="evidence" value="ECO:0007669"/>
    <property type="project" value="TreeGrafter"/>
</dbReference>
<dbReference type="Gene3D" id="1.25.40.10">
    <property type="entry name" value="Tetratricopeptide repeat domain"/>
    <property type="match status" value="1"/>
</dbReference>
<protein>
    <recommendedName>
        <fullName evidence="5">Tetratricopeptide repeat protein 29</fullName>
    </recommendedName>
</protein>
<dbReference type="AlphaFoldDB" id="A0A8D3CKL7"/>
<dbReference type="Ensembl" id="ENSSMAT00000062183.1">
    <property type="protein sequence ID" value="ENSSMAP00000047825.1"/>
    <property type="gene ID" value="ENSSMAG00000015840.2"/>
</dbReference>
<keyword evidence="4" id="KW-0802">TPR repeat</keyword>
<keyword evidence="3" id="KW-0677">Repeat</keyword>
<dbReference type="GO" id="GO:0003341">
    <property type="term" value="P:cilium movement"/>
    <property type="evidence" value="ECO:0007669"/>
    <property type="project" value="TreeGrafter"/>
</dbReference>
<dbReference type="PANTHER" id="PTHR46630">
    <property type="entry name" value="TETRATRICOPEPTIDE REPEAT PROTEIN 29"/>
    <property type="match status" value="1"/>
</dbReference>
<comment type="function">
    <text evidence="6">Axonemal protein which is implicated in axonemal and/or peri-axonemal structure assembly and regulates flagellum assembly and beating and therefore sperm motility.</text>
</comment>
<accession>A0A8D3CKL7</accession>
<dbReference type="GeneTree" id="ENSGT00390000008611"/>
<dbReference type="InterPro" id="IPR051476">
    <property type="entry name" value="Bac_ResReg_Asp_Phosphatase"/>
</dbReference>
<dbReference type="Proteomes" id="UP000694558">
    <property type="component" value="Chromosome 2"/>
</dbReference>
<feature type="region of interest" description="Disordered" evidence="7">
    <location>
        <begin position="1"/>
        <end position="46"/>
    </location>
</feature>
<evidence type="ECO:0000256" key="2">
    <source>
        <dbReference type="ARBA" id="ARBA00022490"/>
    </source>
</evidence>
<dbReference type="InterPro" id="IPR011990">
    <property type="entry name" value="TPR-like_helical_dom_sf"/>
</dbReference>
<keyword evidence="2" id="KW-0963">Cytoplasm</keyword>
<dbReference type="GO" id="GO:0005737">
    <property type="term" value="C:cytoplasm"/>
    <property type="evidence" value="ECO:0007669"/>
    <property type="project" value="UniProtKB-SubCell"/>
</dbReference>
<sequence length="394" mass="44719">MDAAAAAKRRRAGSLLPEVTSKRGRSSQNRAKPDNESLHTSSEWDESAQVASKREIALFRNSLKQNVCVRMLQEGNHRSFSELFYLLQAERDRRAAAEPSSALSSELRPLLEEQREKLETVRLHMCEAEQAERTGSWPAMCEHRLFLGQFFSAPEDQLLSLHFFHSCADREQGRSSRPATEARACMAELYLQQGELEEARQQAELCIRQAEDGGWLDLSGRPLRLRARQTLWRIYDQLAVAPMDAANYSEALELLHKGYSMATESDDKQIEGEAAHRLGLAYQRTGDHNTAKKVRRVCVYVCVVCVCVFTDSKKNCRAPPGELFKSDSTIFMFVQFFNTYMQICVTMNDAGGIGKAYKAMAKSMERYNHIHTHTHTLTQTHLNRISSVVHVNVK</sequence>
<comment type="subcellular location">
    <subcellularLocation>
        <location evidence="1">Cytoplasm</location>
    </subcellularLocation>
</comment>
<organism evidence="8 9">
    <name type="scientific">Scophthalmus maximus</name>
    <name type="common">Turbot</name>
    <name type="synonym">Psetta maxima</name>
    <dbReference type="NCBI Taxonomy" id="52904"/>
    <lineage>
        <taxon>Eukaryota</taxon>
        <taxon>Metazoa</taxon>
        <taxon>Chordata</taxon>
        <taxon>Craniata</taxon>
        <taxon>Vertebrata</taxon>
        <taxon>Euteleostomi</taxon>
        <taxon>Actinopterygii</taxon>
        <taxon>Neopterygii</taxon>
        <taxon>Teleostei</taxon>
        <taxon>Neoteleostei</taxon>
        <taxon>Acanthomorphata</taxon>
        <taxon>Carangaria</taxon>
        <taxon>Pleuronectiformes</taxon>
        <taxon>Pleuronectoidei</taxon>
        <taxon>Scophthalmidae</taxon>
        <taxon>Scophthalmus</taxon>
    </lineage>
</organism>